<dbReference type="SUPFAM" id="SSF51735">
    <property type="entry name" value="NAD(P)-binding Rossmann-fold domains"/>
    <property type="match status" value="1"/>
</dbReference>
<name>A0A7X1NCU8_9BURK</name>
<keyword evidence="2" id="KW-0560">Oxidoreductase</keyword>
<evidence type="ECO:0000313" key="3">
    <source>
        <dbReference type="Proteomes" id="UP000484381"/>
    </source>
</evidence>
<dbReference type="InterPro" id="IPR036291">
    <property type="entry name" value="NAD(P)-bd_dom_sf"/>
</dbReference>
<protein>
    <submittedName>
        <fullName evidence="2">Glucose 1-dehydrogenase</fullName>
        <ecNumber evidence="2">1.1.1.47</ecNumber>
    </submittedName>
</protein>
<dbReference type="GO" id="GO:0030497">
    <property type="term" value="P:fatty acid elongation"/>
    <property type="evidence" value="ECO:0007669"/>
    <property type="project" value="TreeGrafter"/>
</dbReference>
<dbReference type="PANTHER" id="PTHR42760">
    <property type="entry name" value="SHORT-CHAIN DEHYDROGENASES/REDUCTASES FAMILY MEMBER"/>
    <property type="match status" value="1"/>
</dbReference>
<dbReference type="Proteomes" id="UP000484381">
    <property type="component" value="Unassembled WGS sequence"/>
</dbReference>
<organism evidence="2 3">
    <name type="scientific">Paraburkholderia franconis</name>
    <dbReference type="NCBI Taxonomy" id="2654983"/>
    <lineage>
        <taxon>Bacteria</taxon>
        <taxon>Pseudomonadati</taxon>
        <taxon>Pseudomonadota</taxon>
        <taxon>Betaproteobacteria</taxon>
        <taxon>Burkholderiales</taxon>
        <taxon>Burkholderiaceae</taxon>
        <taxon>Paraburkholderia</taxon>
    </lineage>
</organism>
<dbReference type="PROSITE" id="PS00061">
    <property type="entry name" value="ADH_SHORT"/>
    <property type="match status" value="1"/>
</dbReference>
<keyword evidence="3" id="KW-1185">Reference proteome</keyword>
<dbReference type="PRINTS" id="PR00080">
    <property type="entry name" value="SDRFAMILY"/>
</dbReference>
<dbReference type="RefSeq" id="WP_152761830.1">
    <property type="nucleotide sequence ID" value="NZ_WHNP01000021.1"/>
</dbReference>
<comment type="caution">
    <text evidence="2">The sequence shown here is derived from an EMBL/GenBank/DDBJ whole genome shotgun (WGS) entry which is preliminary data.</text>
</comment>
<dbReference type="InterPro" id="IPR002347">
    <property type="entry name" value="SDR_fam"/>
</dbReference>
<dbReference type="PANTHER" id="PTHR42760:SF40">
    <property type="entry name" value="3-OXOACYL-[ACYL-CARRIER-PROTEIN] REDUCTASE, CHLOROPLASTIC"/>
    <property type="match status" value="1"/>
</dbReference>
<reference evidence="2 3" key="1">
    <citation type="submission" date="2019-10" db="EMBL/GenBank/DDBJ databases">
        <title>Paraburkholderia sp. isolated from nodules of Mimosa pudica from Brazilian Atlantic Forest soils.</title>
        <authorList>
            <person name="Paulitsch F."/>
            <person name="Hungria M."/>
            <person name="Dall'Agnol R."/>
        </authorList>
    </citation>
    <scope>NUCLEOTIDE SEQUENCE [LARGE SCALE GENOMIC DNA]</scope>
    <source>
        <strain evidence="2 3">CNPSo 3157</strain>
    </source>
</reference>
<dbReference type="CDD" id="cd05233">
    <property type="entry name" value="SDR_c"/>
    <property type="match status" value="1"/>
</dbReference>
<evidence type="ECO:0000313" key="2">
    <source>
        <dbReference type="EMBL" id="MPW19629.1"/>
    </source>
</evidence>
<dbReference type="AlphaFoldDB" id="A0A7X1NCU8"/>
<dbReference type="Pfam" id="PF13561">
    <property type="entry name" value="adh_short_C2"/>
    <property type="match status" value="1"/>
</dbReference>
<dbReference type="EC" id="1.1.1.47" evidence="2"/>
<dbReference type="FunFam" id="3.40.50.720:FF:000084">
    <property type="entry name" value="Short-chain dehydrogenase reductase"/>
    <property type="match status" value="1"/>
</dbReference>
<sequence length="248" mass="25706">MDTFSGKVAVITGAGRGIGSVIASYLIAEGAIVYLPDLDGERSAHTAERLGAAARHATLDVTSSKEVSAFFARVDEEAGGTDVLVNCAGGYAPLVPTLKITEDEYDMVMDSNLKGTFLCCQAAIPSMLRKQSGAILNFSSLAGRQTSPALGSPYTAAKAGVLGLTRHLAKEFGSGGVRVNAVAPGTTEGERVAGLLTPEDRERQLAGIPLGRFTTAEDLADVALFLLSDRARYITGATIDVNGGVLTI</sequence>
<accession>A0A7X1NCU8</accession>
<dbReference type="Gene3D" id="3.40.50.720">
    <property type="entry name" value="NAD(P)-binding Rossmann-like Domain"/>
    <property type="match status" value="1"/>
</dbReference>
<comment type="similarity">
    <text evidence="1">Belongs to the short-chain dehydrogenases/reductases (SDR) family.</text>
</comment>
<gene>
    <name evidence="2" type="ORF">GCT13_22675</name>
</gene>
<dbReference type="InterPro" id="IPR020904">
    <property type="entry name" value="Sc_DH/Rdtase_CS"/>
</dbReference>
<evidence type="ECO:0000256" key="1">
    <source>
        <dbReference type="ARBA" id="ARBA00006484"/>
    </source>
</evidence>
<dbReference type="PRINTS" id="PR00081">
    <property type="entry name" value="GDHRDH"/>
</dbReference>
<proteinExistence type="inferred from homology"/>
<dbReference type="GO" id="GO:0047936">
    <property type="term" value="F:glucose 1-dehydrogenase [NAD(P)+] activity"/>
    <property type="evidence" value="ECO:0007669"/>
    <property type="project" value="UniProtKB-EC"/>
</dbReference>
<dbReference type="NCBIfam" id="NF005559">
    <property type="entry name" value="PRK07231.1"/>
    <property type="match status" value="1"/>
</dbReference>
<dbReference type="EMBL" id="WHNP01000021">
    <property type="protein sequence ID" value="MPW19629.1"/>
    <property type="molecule type" value="Genomic_DNA"/>
</dbReference>